<keyword evidence="4" id="KW-1185">Reference proteome</keyword>
<keyword evidence="1" id="KW-1133">Transmembrane helix</keyword>
<dbReference type="OrthoDB" id="2514702at2"/>
<keyword evidence="3" id="KW-0418">Kinase</keyword>
<reference evidence="4" key="1">
    <citation type="journal article" date="2017" name="Genome Announc.">
        <title>Draft Genome Sequence of Terrimicrobium sacchariphilum NM-5T, a Facultative Anaerobic Soil Bacterium of the Class Spartobacteria.</title>
        <authorList>
            <person name="Qiu Y.L."/>
            <person name="Tourlousse D.M."/>
            <person name="Matsuura N."/>
            <person name="Ohashi A."/>
            <person name="Sekiguchi Y."/>
        </authorList>
    </citation>
    <scope>NUCLEOTIDE SEQUENCE [LARGE SCALE GENOMIC DNA]</scope>
    <source>
        <strain evidence="4">NM-5</strain>
    </source>
</reference>
<dbReference type="Pfam" id="PF06580">
    <property type="entry name" value="His_kinase"/>
    <property type="match status" value="1"/>
</dbReference>
<dbReference type="GO" id="GO:0016020">
    <property type="term" value="C:membrane"/>
    <property type="evidence" value="ECO:0007669"/>
    <property type="project" value="InterPro"/>
</dbReference>
<dbReference type="EMBL" id="BDCO01000002">
    <property type="protein sequence ID" value="GAT34334.1"/>
    <property type="molecule type" value="Genomic_DNA"/>
</dbReference>
<keyword evidence="1" id="KW-0472">Membrane</keyword>
<dbReference type="InterPro" id="IPR036890">
    <property type="entry name" value="HATPase_C_sf"/>
</dbReference>
<keyword evidence="1" id="KW-0812">Transmembrane</keyword>
<name>A0A146GC01_TERSA</name>
<dbReference type="InterPro" id="IPR050640">
    <property type="entry name" value="Bact_2-comp_sensor_kinase"/>
</dbReference>
<dbReference type="PANTHER" id="PTHR34220">
    <property type="entry name" value="SENSOR HISTIDINE KINASE YPDA"/>
    <property type="match status" value="1"/>
</dbReference>
<dbReference type="FunCoup" id="A0A146GC01">
    <property type="interactions" value="108"/>
</dbReference>
<proteinExistence type="predicted"/>
<dbReference type="InParanoid" id="A0A146GC01"/>
<dbReference type="PANTHER" id="PTHR34220:SF9">
    <property type="entry name" value="SIGNAL TRANSDUCTION HISTIDINE KINASE INTERNAL REGION DOMAIN-CONTAINING PROTEIN"/>
    <property type="match status" value="1"/>
</dbReference>
<feature type="domain" description="Signal transduction histidine kinase internal region" evidence="2">
    <location>
        <begin position="206"/>
        <end position="282"/>
    </location>
</feature>
<dbReference type="Proteomes" id="UP000076023">
    <property type="component" value="Unassembled WGS sequence"/>
</dbReference>
<dbReference type="InterPro" id="IPR010559">
    <property type="entry name" value="Sig_transdc_His_kin_internal"/>
</dbReference>
<keyword evidence="3" id="KW-0808">Transferase</keyword>
<evidence type="ECO:0000259" key="2">
    <source>
        <dbReference type="Pfam" id="PF06580"/>
    </source>
</evidence>
<evidence type="ECO:0000256" key="1">
    <source>
        <dbReference type="SAM" id="Phobius"/>
    </source>
</evidence>
<evidence type="ECO:0000313" key="4">
    <source>
        <dbReference type="Proteomes" id="UP000076023"/>
    </source>
</evidence>
<dbReference type="STRING" id="690879.TSACC_22759"/>
<gene>
    <name evidence="3" type="ORF">TSACC_22759</name>
</gene>
<accession>A0A146GC01</accession>
<dbReference type="AlphaFoldDB" id="A0A146GC01"/>
<dbReference type="GO" id="GO:0000155">
    <property type="term" value="F:phosphorelay sensor kinase activity"/>
    <property type="evidence" value="ECO:0007669"/>
    <property type="project" value="InterPro"/>
</dbReference>
<feature type="transmembrane region" description="Helical" evidence="1">
    <location>
        <begin position="86"/>
        <end position="104"/>
    </location>
</feature>
<protein>
    <submittedName>
        <fullName evidence="3">Histidine kinase</fullName>
    </submittedName>
</protein>
<feature type="transmembrane region" description="Helical" evidence="1">
    <location>
        <begin position="165"/>
        <end position="186"/>
    </location>
</feature>
<evidence type="ECO:0000313" key="3">
    <source>
        <dbReference type="EMBL" id="GAT34334.1"/>
    </source>
</evidence>
<dbReference type="Gene3D" id="3.30.565.10">
    <property type="entry name" value="Histidine kinase-like ATPase, C-terminal domain"/>
    <property type="match status" value="1"/>
</dbReference>
<dbReference type="SUPFAM" id="SSF55874">
    <property type="entry name" value="ATPase domain of HSP90 chaperone/DNA topoisomerase II/histidine kinase"/>
    <property type="match status" value="1"/>
</dbReference>
<sequence>MWQRGPGGLHDYLHETAEKFHETEVWRVLGAFFLLSARYGDGVKLGLSLDPDRRESLFWRLQCFGWGATLLVSGTMTSYLSLEYGLVLSAYRTAFGVVLSAFLLRPLYRRMRASGPVFTPPRVAGILALCASLGVADTVSTLVLADLLRVERVMDVLREVFSVSLPMRAALYVFWSILYFGIHSLFDAQQEQLRAARTEAALRAGELQMLRSQVNPHFLFNALNSLLAASDEPATVRQLTLALTDYLRFSLQQRGDLERLGVELAALESYLRVEKVRFEEQFEYVLETGPGVVDALVPVALVQPLLENAIKYGQLAAIRPLRVEIVSFIEGETLVVAVTNSGCWVEPGTHPSTGIGLANLRRRLELLYGDRASLTLAPAAASVTSRIQLPVAPPSQVCPL</sequence>
<feature type="transmembrane region" description="Helical" evidence="1">
    <location>
        <begin position="124"/>
        <end position="145"/>
    </location>
</feature>
<organism evidence="3 4">
    <name type="scientific">Terrimicrobium sacchariphilum</name>
    <dbReference type="NCBI Taxonomy" id="690879"/>
    <lineage>
        <taxon>Bacteria</taxon>
        <taxon>Pseudomonadati</taxon>
        <taxon>Verrucomicrobiota</taxon>
        <taxon>Terrimicrobiia</taxon>
        <taxon>Terrimicrobiales</taxon>
        <taxon>Terrimicrobiaceae</taxon>
        <taxon>Terrimicrobium</taxon>
    </lineage>
</organism>
<comment type="caution">
    <text evidence="3">The sequence shown here is derived from an EMBL/GenBank/DDBJ whole genome shotgun (WGS) entry which is preliminary data.</text>
</comment>